<dbReference type="CDD" id="cd06339">
    <property type="entry name" value="PBP1_YraM_LppC_lipoprotein-like"/>
    <property type="match status" value="1"/>
</dbReference>
<keyword evidence="10" id="KW-1185">Reference proteome</keyword>
<evidence type="ECO:0000256" key="1">
    <source>
        <dbReference type="ARBA" id="ARBA00022729"/>
    </source>
</evidence>
<feature type="chain" id="PRO_5012500026" description="LppC lipoprotein" evidence="8">
    <location>
        <begin position="31"/>
        <end position="614"/>
    </location>
</feature>
<evidence type="ECO:0008006" key="11">
    <source>
        <dbReference type="Google" id="ProtNLM"/>
    </source>
</evidence>
<dbReference type="PANTHER" id="PTHR38038">
    <property type="entry name" value="PENICILLIN-BINDING PROTEIN ACTIVATOR LPOA"/>
    <property type="match status" value="1"/>
</dbReference>
<sequence>MQPRVHSAPYSPRLMAAVFCLMLLGPIAHAADPVRNGEQQLAAAEAAMNVGEDRKAESLLSAVPPSSLSLPQMARAQLLRAEISLKRGMPMAALRALPSGSDHVPLYGERIEALRAEALFQLGDAVAATRSLVQRERFLQGDAEAIADNRERIWQGLIRAPLTRDDAAKIAVQDAISRGWLDLALQRQLGAAARYDTWTRQYPHHPATPRVAALSRVQSAASVASPVAGITPAMTATTMTTTLSSPPAISSPRGSGGGVALLVPLTGPLAGTGEAVLAGAMAAAGTGSVDLRHYDAGATPDQALVAYQQALADNPAVIIGPLQREAVAAIARLGTPTVPVVALNALDDDAVAPANFLQFGLAPEDEARAAAEQAVARNLRRAIALVPSSDWGRRVFAAFATRLRDLGGAVTASDTFQSGTVDPSKLIKRLLGLEASEARHKALTTVLGRDTEFDGRRRGDVDFIFLAAKPSDSRVILPQLRFFRAGNLPIYSTSLIYEGHGIDWGSMQVCDMPWMLDTNGPWVAARTAAVQQQTDAMRSYPRLVALGADGWRLANQIREQRGLGAARIDGATGALTVGGSGRVSRSLSCAAPHSALKQALDAIPATTAALPASD</sequence>
<protein>
    <recommendedName>
        <fullName evidence="11">LppC lipoprotein</fullName>
    </recommendedName>
</protein>
<keyword evidence="6" id="KW-0998">Cell outer membrane</keyword>
<proteinExistence type="predicted"/>
<dbReference type="InterPro" id="IPR011990">
    <property type="entry name" value="TPR-like_helical_dom_sf"/>
</dbReference>
<evidence type="ECO:0000256" key="2">
    <source>
        <dbReference type="ARBA" id="ARBA00022960"/>
    </source>
</evidence>
<dbReference type="GO" id="GO:0008360">
    <property type="term" value="P:regulation of cell shape"/>
    <property type="evidence" value="ECO:0007669"/>
    <property type="project" value="UniProtKB-KW"/>
</dbReference>
<evidence type="ECO:0000313" key="9">
    <source>
        <dbReference type="EMBL" id="SHH21978.1"/>
    </source>
</evidence>
<keyword evidence="4" id="KW-0472">Membrane</keyword>
<dbReference type="SUPFAM" id="SSF53822">
    <property type="entry name" value="Periplasmic binding protein-like I"/>
    <property type="match status" value="1"/>
</dbReference>
<keyword evidence="5" id="KW-0564">Palmitate</keyword>
<feature type="signal peptide" evidence="8">
    <location>
        <begin position="1"/>
        <end position="30"/>
    </location>
</feature>
<dbReference type="GO" id="GO:0030234">
    <property type="term" value="F:enzyme regulator activity"/>
    <property type="evidence" value="ECO:0007669"/>
    <property type="project" value="TreeGrafter"/>
</dbReference>
<name>A0A1M5R725_9GAMM</name>
<keyword evidence="1 8" id="KW-0732">Signal</keyword>
<evidence type="ECO:0000256" key="3">
    <source>
        <dbReference type="ARBA" id="ARBA00022984"/>
    </source>
</evidence>
<dbReference type="EMBL" id="FQWZ01000007">
    <property type="protein sequence ID" value="SHH21978.1"/>
    <property type="molecule type" value="Genomic_DNA"/>
</dbReference>
<keyword evidence="2" id="KW-0133">Cell shape</keyword>
<dbReference type="Gene3D" id="1.25.40.10">
    <property type="entry name" value="Tetratricopeptide repeat domain"/>
    <property type="match status" value="1"/>
</dbReference>
<keyword evidence="3" id="KW-0573">Peptidoglycan synthesis</keyword>
<gene>
    <name evidence="9" type="ORF">SAMN04488068_2931</name>
</gene>
<dbReference type="Gene3D" id="1.25.40.650">
    <property type="match status" value="1"/>
</dbReference>
<dbReference type="Pfam" id="PF04348">
    <property type="entry name" value="LppC"/>
    <property type="match status" value="2"/>
</dbReference>
<evidence type="ECO:0000256" key="7">
    <source>
        <dbReference type="ARBA" id="ARBA00023288"/>
    </source>
</evidence>
<evidence type="ECO:0000256" key="4">
    <source>
        <dbReference type="ARBA" id="ARBA00023136"/>
    </source>
</evidence>
<evidence type="ECO:0000256" key="6">
    <source>
        <dbReference type="ARBA" id="ARBA00023237"/>
    </source>
</evidence>
<evidence type="ECO:0000256" key="5">
    <source>
        <dbReference type="ARBA" id="ARBA00023139"/>
    </source>
</evidence>
<dbReference type="InterPro" id="IPR007443">
    <property type="entry name" value="LpoA"/>
</dbReference>
<dbReference type="Gene3D" id="3.40.50.2300">
    <property type="match status" value="2"/>
</dbReference>
<dbReference type="InterPro" id="IPR028082">
    <property type="entry name" value="Peripla_BP_I"/>
</dbReference>
<organism evidence="9 10">
    <name type="scientific">Hydrocarboniphaga daqingensis</name>
    <dbReference type="NCBI Taxonomy" id="490188"/>
    <lineage>
        <taxon>Bacteria</taxon>
        <taxon>Pseudomonadati</taxon>
        <taxon>Pseudomonadota</taxon>
        <taxon>Gammaproteobacteria</taxon>
        <taxon>Nevskiales</taxon>
        <taxon>Nevskiaceae</taxon>
        <taxon>Hydrocarboniphaga</taxon>
    </lineage>
</organism>
<dbReference type="RefSeq" id="WP_084083459.1">
    <property type="nucleotide sequence ID" value="NZ_FQWZ01000007.1"/>
</dbReference>
<dbReference type="GO" id="GO:0031241">
    <property type="term" value="C:periplasmic side of cell outer membrane"/>
    <property type="evidence" value="ECO:0007669"/>
    <property type="project" value="TreeGrafter"/>
</dbReference>
<keyword evidence="7" id="KW-0449">Lipoprotein</keyword>
<evidence type="ECO:0000313" key="10">
    <source>
        <dbReference type="Proteomes" id="UP000199758"/>
    </source>
</evidence>
<dbReference type="AlphaFoldDB" id="A0A1M5R725"/>
<dbReference type="STRING" id="490188.SAMN04488068_2931"/>
<evidence type="ECO:0000256" key="8">
    <source>
        <dbReference type="SAM" id="SignalP"/>
    </source>
</evidence>
<dbReference type="GO" id="GO:0009252">
    <property type="term" value="P:peptidoglycan biosynthetic process"/>
    <property type="evidence" value="ECO:0007669"/>
    <property type="project" value="UniProtKB-KW"/>
</dbReference>
<accession>A0A1M5R725</accession>
<dbReference type="PANTHER" id="PTHR38038:SF1">
    <property type="entry name" value="PENICILLIN-BINDING PROTEIN ACTIVATOR LPOA"/>
    <property type="match status" value="1"/>
</dbReference>
<dbReference type="Proteomes" id="UP000199758">
    <property type="component" value="Unassembled WGS sequence"/>
</dbReference>
<reference evidence="9 10" key="1">
    <citation type="submission" date="2016-11" db="EMBL/GenBank/DDBJ databases">
        <authorList>
            <person name="Jaros S."/>
            <person name="Januszkiewicz K."/>
            <person name="Wedrychowicz H."/>
        </authorList>
    </citation>
    <scope>NUCLEOTIDE SEQUENCE [LARGE SCALE GENOMIC DNA]</scope>
    <source>
        <strain evidence="9 10">CGMCC 1.7049</strain>
    </source>
</reference>
<dbReference type="OrthoDB" id="6708821at2"/>